<organism evidence="1">
    <name type="scientific">viral metagenome</name>
    <dbReference type="NCBI Taxonomy" id="1070528"/>
    <lineage>
        <taxon>unclassified sequences</taxon>
        <taxon>metagenomes</taxon>
        <taxon>organismal metagenomes</taxon>
    </lineage>
</organism>
<proteinExistence type="predicted"/>
<sequence length="165" mass="18361">MSYSISFNNSDDCNSNFSNFHREADNIRGFDANSSKWKIIKADSTDDINPGTFAITGTNTSDTLPWRYATTIVLSIKDFSGENYSNWLTVINENDRLMIRSVKNPADVGIYIIISAPIIHSSGACTMKIHNVVNGVNIYPTINDEYYISHLPINQASTSNSLILN</sequence>
<name>A0A6C0JGM1_9ZZZZ</name>
<dbReference type="EMBL" id="MN740367">
    <property type="protein sequence ID" value="QHU02908.1"/>
    <property type="molecule type" value="Genomic_DNA"/>
</dbReference>
<reference evidence="1" key="1">
    <citation type="journal article" date="2020" name="Nature">
        <title>Giant virus diversity and host interactions through global metagenomics.</title>
        <authorList>
            <person name="Schulz F."/>
            <person name="Roux S."/>
            <person name="Paez-Espino D."/>
            <person name="Jungbluth S."/>
            <person name="Walsh D.A."/>
            <person name="Denef V.J."/>
            <person name="McMahon K.D."/>
            <person name="Konstantinidis K.T."/>
            <person name="Eloe-Fadrosh E.A."/>
            <person name="Kyrpides N.C."/>
            <person name="Woyke T."/>
        </authorList>
    </citation>
    <scope>NUCLEOTIDE SEQUENCE</scope>
    <source>
        <strain evidence="1">GVMAG-M-3300025890-48</strain>
    </source>
</reference>
<protein>
    <submittedName>
        <fullName evidence="1">Uncharacterized protein</fullName>
    </submittedName>
</protein>
<accession>A0A6C0JGM1</accession>
<evidence type="ECO:0000313" key="1">
    <source>
        <dbReference type="EMBL" id="QHU02908.1"/>
    </source>
</evidence>
<dbReference type="AlphaFoldDB" id="A0A6C0JGM1"/>